<evidence type="ECO:0000313" key="5">
    <source>
        <dbReference type="Proteomes" id="UP001447188"/>
    </source>
</evidence>
<evidence type="ECO:0000259" key="3">
    <source>
        <dbReference type="PROSITE" id="PS51733"/>
    </source>
</evidence>
<dbReference type="InterPro" id="IPR019197">
    <property type="entry name" value="Biotin-prot_ligase_N"/>
</dbReference>
<reference evidence="4 5" key="1">
    <citation type="submission" date="2024-02" db="EMBL/GenBank/DDBJ databases">
        <title>Discinaceae phylogenomics.</title>
        <authorList>
            <person name="Dirks A.C."/>
            <person name="James T.Y."/>
        </authorList>
    </citation>
    <scope>NUCLEOTIDE SEQUENCE [LARGE SCALE GENOMIC DNA]</scope>
    <source>
        <strain evidence="4 5">ACD0624</strain>
    </source>
</reference>
<dbReference type="Pfam" id="PF02237">
    <property type="entry name" value="BPL_C"/>
    <property type="match status" value="1"/>
</dbReference>
<keyword evidence="2" id="KW-0436">Ligase</keyword>
<dbReference type="SUPFAM" id="SSF55681">
    <property type="entry name" value="Class II aaRS and biotin synthetases"/>
    <property type="match status" value="1"/>
</dbReference>
<dbReference type="Proteomes" id="UP001447188">
    <property type="component" value="Unassembled WGS sequence"/>
</dbReference>
<dbReference type="Pfam" id="PF09825">
    <property type="entry name" value="BPL_N"/>
    <property type="match status" value="1"/>
</dbReference>
<dbReference type="NCBIfam" id="TIGR00121">
    <property type="entry name" value="birA_ligase"/>
    <property type="match status" value="1"/>
</dbReference>
<dbReference type="PANTHER" id="PTHR12835:SF5">
    <property type="entry name" value="BIOTIN--PROTEIN LIGASE"/>
    <property type="match status" value="1"/>
</dbReference>
<accession>A0ABR3GGJ9</accession>
<dbReference type="InterPro" id="IPR045864">
    <property type="entry name" value="aa-tRNA-synth_II/BPL/LPL"/>
</dbReference>
<dbReference type="CDD" id="cd16442">
    <property type="entry name" value="BPL"/>
    <property type="match status" value="1"/>
</dbReference>
<protein>
    <submittedName>
        <fullName evidence="4">Biotin holocarboxylase synthetase</fullName>
    </submittedName>
</protein>
<sequence length="619" mass="68738">MPGGADLGYCRALNGPGNKIISQFVWNGGSYLGLCAGGYYGCGRVEFEVKNEEMEVVGSRELSFFPGVCRGAAFSGFTYASENGAKASNLKIEKSTLNDVAPEEFRSYYNGGGLFVDAEKYEGIEVLARYTQDLSVIGGDAAVVYCKVGNGRAILTGPHPEFAGINLDKNAGPEGYECLVDAIVADQDKRIAFLKACLLKLGLNISEENAVAPALSRLHLSSIYPTDVGQLVERLKDIITIAEDDTKRIIGENDTFILENRGESLSLNSLLDVLDNNNESSEDKIIDYNKIEKRIQIHDRGSPLLKETPYFNHDTYFQHLKEYRLFSRSSPEQFGSFLLYGETVTSTNTILEKNFKLLQKFPNGLTAVATLQIAGRGRGNNVWVTPMGALVWSTVVRHPSQLESQAPVVFMQYLAALAIVEAIKNYGADYADMPVRLKWPNDIYAETPSKDGKGDNAEKQFVKIGGILVNCNYVDSQFLLVVGCGINTTNRAPTTSLNLIVEALNVHRKAKGLTTLSWFKQEKLLAKILVTFEEMYYQFCNQGFKPFEELYYKHWLHSGQIVRLEMEGGVKARIRGITMEGLLKADELDEEDILTGRVFTLYTDSNSFDFLKGLLKKKI</sequence>
<comment type="similarity">
    <text evidence="1">Belongs to the biotin--protein ligase family.</text>
</comment>
<comment type="caution">
    <text evidence="4">The sequence shown here is derived from an EMBL/GenBank/DDBJ whole genome shotgun (WGS) entry which is preliminary data.</text>
</comment>
<evidence type="ECO:0000256" key="2">
    <source>
        <dbReference type="ARBA" id="ARBA00022598"/>
    </source>
</evidence>
<organism evidence="4 5">
    <name type="scientific">Discina gigas</name>
    <dbReference type="NCBI Taxonomy" id="1032678"/>
    <lineage>
        <taxon>Eukaryota</taxon>
        <taxon>Fungi</taxon>
        <taxon>Dikarya</taxon>
        <taxon>Ascomycota</taxon>
        <taxon>Pezizomycotina</taxon>
        <taxon>Pezizomycetes</taxon>
        <taxon>Pezizales</taxon>
        <taxon>Discinaceae</taxon>
        <taxon>Discina</taxon>
    </lineage>
</organism>
<dbReference type="Pfam" id="PF03099">
    <property type="entry name" value="BPL_LplA_LipB"/>
    <property type="match status" value="1"/>
</dbReference>
<dbReference type="InterPro" id="IPR004143">
    <property type="entry name" value="BPL_LPL_catalytic"/>
</dbReference>
<gene>
    <name evidence="4" type="primary">BPL1</name>
    <name evidence="4" type="ORF">Q9L58_005989</name>
</gene>
<dbReference type="PROSITE" id="PS51733">
    <property type="entry name" value="BPL_LPL_CATALYTIC"/>
    <property type="match status" value="1"/>
</dbReference>
<dbReference type="InterPro" id="IPR004408">
    <property type="entry name" value="Biotin_CoA_COase_ligase"/>
</dbReference>
<name>A0ABR3GGJ9_9PEZI</name>
<dbReference type="PANTHER" id="PTHR12835">
    <property type="entry name" value="BIOTIN PROTEIN LIGASE"/>
    <property type="match status" value="1"/>
</dbReference>
<dbReference type="EMBL" id="JBBBZM010000078">
    <property type="protein sequence ID" value="KAL0635060.1"/>
    <property type="molecule type" value="Genomic_DNA"/>
</dbReference>
<proteinExistence type="inferred from homology"/>
<keyword evidence="5" id="KW-1185">Reference proteome</keyword>
<feature type="domain" description="BPL/LPL catalytic" evidence="3">
    <location>
        <begin position="329"/>
        <end position="540"/>
    </location>
</feature>
<dbReference type="Gene3D" id="3.30.930.10">
    <property type="entry name" value="Bira Bifunctional Protein, Domain 2"/>
    <property type="match status" value="1"/>
</dbReference>
<evidence type="ECO:0000256" key="1">
    <source>
        <dbReference type="ARBA" id="ARBA00009934"/>
    </source>
</evidence>
<dbReference type="InterPro" id="IPR003142">
    <property type="entry name" value="BPL_C"/>
</dbReference>
<evidence type="ECO:0000313" key="4">
    <source>
        <dbReference type="EMBL" id="KAL0635060.1"/>
    </source>
</evidence>